<reference evidence="5 6" key="1">
    <citation type="submission" date="2023-07" db="EMBL/GenBank/DDBJ databases">
        <title>Sorghum-associated microbial communities from plants grown in Nebraska, USA.</title>
        <authorList>
            <person name="Schachtman D."/>
        </authorList>
    </citation>
    <scope>NUCLEOTIDE SEQUENCE [LARGE SCALE GENOMIC DNA]</scope>
    <source>
        <strain evidence="5 6">584</strain>
    </source>
</reference>
<gene>
    <name evidence="5" type="ORF">E9232_005693</name>
</gene>
<evidence type="ECO:0000313" key="6">
    <source>
        <dbReference type="Proteomes" id="UP001262410"/>
    </source>
</evidence>
<dbReference type="PROSITE" id="PS50949">
    <property type="entry name" value="HTH_GNTR"/>
    <property type="match status" value="1"/>
</dbReference>
<dbReference type="GO" id="GO:0003677">
    <property type="term" value="F:DNA binding"/>
    <property type="evidence" value="ECO:0007669"/>
    <property type="project" value="UniProtKB-KW"/>
</dbReference>
<dbReference type="RefSeq" id="WP_309799851.1">
    <property type="nucleotide sequence ID" value="NZ_JAVDPW010000011.1"/>
</dbReference>
<proteinExistence type="predicted"/>
<protein>
    <submittedName>
        <fullName evidence="5">DNA-binding GntR family transcriptional regulator</fullName>
    </submittedName>
</protein>
<dbReference type="PRINTS" id="PR00035">
    <property type="entry name" value="HTHGNTR"/>
</dbReference>
<dbReference type="PANTHER" id="PTHR43537:SF49">
    <property type="entry name" value="TRANSCRIPTIONAL REGULATORY PROTEIN"/>
    <property type="match status" value="1"/>
</dbReference>
<dbReference type="InterPro" id="IPR011711">
    <property type="entry name" value="GntR_C"/>
</dbReference>
<dbReference type="InterPro" id="IPR036388">
    <property type="entry name" value="WH-like_DNA-bd_sf"/>
</dbReference>
<dbReference type="InterPro" id="IPR036390">
    <property type="entry name" value="WH_DNA-bd_sf"/>
</dbReference>
<feature type="domain" description="HTH gntR-type" evidence="4">
    <location>
        <begin position="4"/>
        <end position="71"/>
    </location>
</feature>
<dbReference type="Proteomes" id="UP001262410">
    <property type="component" value="Unassembled WGS sequence"/>
</dbReference>
<dbReference type="Pfam" id="PF07729">
    <property type="entry name" value="FCD"/>
    <property type="match status" value="1"/>
</dbReference>
<name>A0ABU1JWZ8_9PROT</name>
<dbReference type="InterPro" id="IPR008920">
    <property type="entry name" value="TF_FadR/GntR_C"/>
</dbReference>
<dbReference type="CDD" id="cd07377">
    <property type="entry name" value="WHTH_GntR"/>
    <property type="match status" value="1"/>
</dbReference>
<accession>A0ABU1JWZ8</accession>
<dbReference type="SUPFAM" id="SSF48008">
    <property type="entry name" value="GntR ligand-binding domain-like"/>
    <property type="match status" value="1"/>
</dbReference>
<organism evidence="5 6">
    <name type="scientific">Inquilinus ginsengisoli</name>
    <dbReference type="NCBI Taxonomy" id="363840"/>
    <lineage>
        <taxon>Bacteria</taxon>
        <taxon>Pseudomonadati</taxon>
        <taxon>Pseudomonadota</taxon>
        <taxon>Alphaproteobacteria</taxon>
        <taxon>Rhodospirillales</taxon>
        <taxon>Rhodospirillaceae</taxon>
        <taxon>Inquilinus</taxon>
    </lineage>
</organism>
<dbReference type="PANTHER" id="PTHR43537">
    <property type="entry name" value="TRANSCRIPTIONAL REGULATOR, GNTR FAMILY"/>
    <property type="match status" value="1"/>
</dbReference>
<keyword evidence="2 5" id="KW-0238">DNA-binding</keyword>
<dbReference type="InterPro" id="IPR000524">
    <property type="entry name" value="Tscrpt_reg_HTH_GntR"/>
</dbReference>
<comment type="caution">
    <text evidence="5">The sequence shown here is derived from an EMBL/GenBank/DDBJ whole genome shotgun (WGS) entry which is preliminary data.</text>
</comment>
<dbReference type="SMART" id="SM00345">
    <property type="entry name" value="HTH_GNTR"/>
    <property type="match status" value="1"/>
</dbReference>
<keyword evidence="3" id="KW-0804">Transcription</keyword>
<dbReference type="Pfam" id="PF00392">
    <property type="entry name" value="GntR"/>
    <property type="match status" value="1"/>
</dbReference>
<keyword evidence="6" id="KW-1185">Reference proteome</keyword>
<dbReference type="Gene3D" id="1.20.120.530">
    <property type="entry name" value="GntR ligand-binding domain-like"/>
    <property type="match status" value="1"/>
</dbReference>
<sequence length="218" mass="24286">MKPPTRAEQIRTTLSDDIVHGRLRPGDALDEAGLAQRFAVSRTPIREAIRQLEASGFAEARPRRGAVVAAFTPQRIDEMFAVMAEVEALAARWAARAMTAPERHALEAMHRASNRHVVDGDLPAYQDHNFRFHEAIYRGAHNGYLAELALHVRQRVAPFRRAQFEAPSRLTRSYAEHDRIVEAILRADADRAAGEMQSHMSIVRGAVDLIPAMPEAVA</sequence>
<dbReference type="EMBL" id="JAVDPW010000011">
    <property type="protein sequence ID" value="MDR6293143.1"/>
    <property type="molecule type" value="Genomic_DNA"/>
</dbReference>
<evidence type="ECO:0000313" key="5">
    <source>
        <dbReference type="EMBL" id="MDR6293143.1"/>
    </source>
</evidence>
<dbReference type="SUPFAM" id="SSF46785">
    <property type="entry name" value="Winged helix' DNA-binding domain"/>
    <property type="match status" value="1"/>
</dbReference>
<keyword evidence="1" id="KW-0805">Transcription regulation</keyword>
<evidence type="ECO:0000259" key="4">
    <source>
        <dbReference type="PROSITE" id="PS50949"/>
    </source>
</evidence>
<evidence type="ECO:0000256" key="1">
    <source>
        <dbReference type="ARBA" id="ARBA00023015"/>
    </source>
</evidence>
<evidence type="ECO:0000256" key="3">
    <source>
        <dbReference type="ARBA" id="ARBA00023163"/>
    </source>
</evidence>
<evidence type="ECO:0000256" key="2">
    <source>
        <dbReference type="ARBA" id="ARBA00023125"/>
    </source>
</evidence>
<dbReference type="Gene3D" id="1.10.10.10">
    <property type="entry name" value="Winged helix-like DNA-binding domain superfamily/Winged helix DNA-binding domain"/>
    <property type="match status" value="1"/>
</dbReference>
<dbReference type="SMART" id="SM00895">
    <property type="entry name" value="FCD"/>
    <property type="match status" value="1"/>
</dbReference>